<evidence type="ECO:0000259" key="5">
    <source>
        <dbReference type="PROSITE" id="PS50110"/>
    </source>
</evidence>
<name>A0A1H2QMG1_9FLAO</name>
<gene>
    <name evidence="6" type="ORF">SAMN05444411_10139</name>
</gene>
<dbReference type="SUPFAM" id="SSF46894">
    <property type="entry name" value="C-terminal effector domain of the bipartite response regulators"/>
    <property type="match status" value="1"/>
</dbReference>
<evidence type="ECO:0000259" key="4">
    <source>
        <dbReference type="PROSITE" id="PS50043"/>
    </source>
</evidence>
<dbReference type="InterPro" id="IPR016032">
    <property type="entry name" value="Sig_transdc_resp-reg_C-effctor"/>
</dbReference>
<dbReference type="GO" id="GO:0006355">
    <property type="term" value="P:regulation of DNA-templated transcription"/>
    <property type="evidence" value="ECO:0007669"/>
    <property type="project" value="InterPro"/>
</dbReference>
<dbReference type="OrthoDB" id="9797341at2"/>
<keyword evidence="2" id="KW-0238">DNA-binding</keyword>
<dbReference type="PANTHER" id="PTHR43214">
    <property type="entry name" value="TWO-COMPONENT RESPONSE REGULATOR"/>
    <property type="match status" value="1"/>
</dbReference>
<dbReference type="STRING" id="762486.SAMN05444411_10139"/>
<dbReference type="Pfam" id="PF00196">
    <property type="entry name" value="GerE"/>
    <property type="match status" value="1"/>
</dbReference>
<dbReference type="PROSITE" id="PS50043">
    <property type="entry name" value="HTH_LUXR_2"/>
    <property type="match status" value="1"/>
</dbReference>
<keyword evidence="7" id="KW-1185">Reference proteome</keyword>
<feature type="domain" description="Response regulatory" evidence="5">
    <location>
        <begin position="8"/>
        <end position="126"/>
    </location>
</feature>
<dbReference type="Pfam" id="PF00072">
    <property type="entry name" value="Response_reg"/>
    <property type="match status" value="1"/>
</dbReference>
<dbReference type="SMART" id="SM00421">
    <property type="entry name" value="HTH_LUXR"/>
    <property type="match status" value="1"/>
</dbReference>
<evidence type="ECO:0000256" key="2">
    <source>
        <dbReference type="ARBA" id="ARBA00023125"/>
    </source>
</evidence>
<dbReference type="GO" id="GO:0000160">
    <property type="term" value="P:phosphorelay signal transduction system"/>
    <property type="evidence" value="ECO:0007669"/>
    <property type="project" value="InterPro"/>
</dbReference>
<dbReference type="CDD" id="cd06170">
    <property type="entry name" value="LuxR_C_like"/>
    <property type="match status" value="1"/>
</dbReference>
<feature type="domain" description="HTH luxR-type" evidence="4">
    <location>
        <begin position="148"/>
        <end position="213"/>
    </location>
</feature>
<dbReference type="InterPro" id="IPR000792">
    <property type="entry name" value="Tscrpt_reg_LuxR_C"/>
</dbReference>
<dbReference type="PROSITE" id="PS50110">
    <property type="entry name" value="RESPONSE_REGULATORY"/>
    <property type="match status" value="1"/>
</dbReference>
<feature type="modified residue" description="4-aspartylphosphate" evidence="3">
    <location>
        <position position="61"/>
    </location>
</feature>
<keyword evidence="1 3" id="KW-0597">Phosphoprotein</keyword>
<dbReference type="AlphaFoldDB" id="A0A1H2QMG1"/>
<protein>
    <submittedName>
        <fullName evidence="6">Two component transcriptional regulator, LuxR family</fullName>
    </submittedName>
</protein>
<evidence type="ECO:0000256" key="1">
    <source>
        <dbReference type="ARBA" id="ARBA00022553"/>
    </source>
</evidence>
<evidence type="ECO:0000256" key="3">
    <source>
        <dbReference type="PROSITE-ProRule" id="PRU00169"/>
    </source>
</evidence>
<proteinExistence type="predicted"/>
<dbReference type="InterPro" id="IPR001789">
    <property type="entry name" value="Sig_transdc_resp-reg_receiver"/>
</dbReference>
<organism evidence="6 7">
    <name type="scientific">Lutibacter oricola</name>
    <dbReference type="NCBI Taxonomy" id="762486"/>
    <lineage>
        <taxon>Bacteria</taxon>
        <taxon>Pseudomonadati</taxon>
        <taxon>Bacteroidota</taxon>
        <taxon>Flavobacteriia</taxon>
        <taxon>Flavobacteriales</taxon>
        <taxon>Flavobacteriaceae</taxon>
        <taxon>Lutibacter</taxon>
    </lineage>
</organism>
<dbReference type="CDD" id="cd17535">
    <property type="entry name" value="REC_NarL-like"/>
    <property type="match status" value="1"/>
</dbReference>
<dbReference type="PANTHER" id="PTHR43214:SF43">
    <property type="entry name" value="TWO-COMPONENT RESPONSE REGULATOR"/>
    <property type="match status" value="1"/>
</dbReference>
<evidence type="ECO:0000313" key="7">
    <source>
        <dbReference type="Proteomes" id="UP000199595"/>
    </source>
</evidence>
<dbReference type="InterPro" id="IPR011006">
    <property type="entry name" value="CheY-like_superfamily"/>
</dbReference>
<sequence length="217" mass="24759">MEKNSPIKICIVDDHRLFLDSLKGLVSSISNFNVIEVFNDGDELVTYLKEGNEAPDIVLLDVKMKRMDGIATCAWVKENYPEIKALALSMEVDEDTVLKMLRAGAKGYLLKDIHPNILEHSINEVHTKGFYYTENITSTLLNSIDGKKSHDGVELKEREIEFLKLACSERTYKEIASEMCLSPRTIDNYREILFQKINCKTRIGLVLYAIKEKIVIL</sequence>
<reference evidence="6 7" key="1">
    <citation type="submission" date="2016-10" db="EMBL/GenBank/DDBJ databases">
        <authorList>
            <person name="de Groot N.N."/>
        </authorList>
    </citation>
    <scope>NUCLEOTIDE SEQUENCE [LARGE SCALE GENOMIC DNA]</scope>
    <source>
        <strain evidence="6 7">DSM 24956</strain>
    </source>
</reference>
<evidence type="ECO:0000313" key="6">
    <source>
        <dbReference type="EMBL" id="SDW08346.1"/>
    </source>
</evidence>
<accession>A0A1H2QMG1</accession>
<dbReference type="InterPro" id="IPR039420">
    <property type="entry name" value="WalR-like"/>
</dbReference>
<dbReference type="SUPFAM" id="SSF52172">
    <property type="entry name" value="CheY-like"/>
    <property type="match status" value="1"/>
</dbReference>
<dbReference type="Gene3D" id="3.40.50.2300">
    <property type="match status" value="1"/>
</dbReference>
<dbReference type="SMART" id="SM00448">
    <property type="entry name" value="REC"/>
    <property type="match status" value="1"/>
</dbReference>
<dbReference type="Proteomes" id="UP000199595">
    <property type="component" value="Unassembled WGS sequence"/>
</dbReference>
<dbReference type="InterPro" id="IPR058245">
    <property type="entry name" value="NreC/VraR/RcsB-like_REC"/>
</dbReference>
<dbReference type="GO" id="GO:0003677">
    <property type="term" value="F:DNA binding"/>
    <property type="evidence" value="ECO:0007669"/>
    <property type="project" value="UniProtKB-KW"/>
</dbReference>
<dbReference type="EMBL" id="FNNJ01000001">
    <property type="protein sequence ID" value="SDW08346.1"/>
    <property type="molecule type" value="Genomic_DNA"/>
</dbReference>
<dbReference type="RefSeq" id="WP_090118504.1">
    <property type="nucleotide sequence ID" value="NZ_FNNJ01000001.1"/>
</dbReference>